<reference evidence="2" key="1">
    <citation type="journal article" date="2017" name="Nat. Ecol. Evol.">
        <title>Genome expansion and lineage-specific genetic innovations in the forest pathogenic fungi Armillaria.</title>
        <authorList>
            <person name="Sipos G."/>
            <person name="Prasanna A.N."/>
            <person name="Walter M.C."/>
            <person name="O'Connor E."/>
            <person name="Balint B."/>
            <person name="Krizsan K."/>
            <person name="Kiss B."/>
            <person name="Hess J."/>
            <person name="Varga T."/>
            <person name="Slot J."/>
            <person name="Riley R."/>
            <person name="Boka B."/>
            <person name="Rigling D."/>
            <person name="Barry K."/>
            <person name="Lee J."/>
            <person name="Mihaltcheva S."/>
            <person name="LaButti K."/>
            <person name="Lipzen A."/>
            <person name="Waldron R."/>
            <person name="Moloney N.M."/>
            <person name="Sperisen C."/>
            <person name="Kredics L."/>
            <person name="Vagvoelgyi C."/>
            <person name="Patrignani A."/>
            <person name="Fitzpatrick D."/>
            <person name="Nagy I."/>
            <person name="Doyle S."/>
            <person name="Anderson J.B."/>
            <person name="Grigoriev I.V."/>
            <person name="Gueldener U."/>
            <person name="Muensterkoetter M."/>
            <person name="Nagy L.G."/>
        </authorList>
    </citation>
    <scope>NUCLEOTIDE SEQUENCE [LARGE SCALE GENOMIC DNA]</scope>
    <source>
        <strain evidence="2">28-4</strain>
    </source>
</reference>
<proteinExistence type="predicted"/>
<sequence>MPSESSFLPSLRNLLNEVPTPGQRLDQLVQPSIESIGLMFSSPPEIHVGKDGYECIKSPLNENQRRILQGIAHGTILKRCPPGNNYIVPKRASQSGVPFEEAPDFIVCLSPQGPLAEKFADFMPPNYATQYKAQGSSFQIYLHCNPKDARPTLPICFTIPFISADPADIALSLPGVSIARLLTQEQNVLVNANSFIENPLLGTDIQVIKVNLFVSIVIHLATDCVDRGPLISAFRFTGTRITAWISRSLWSVIMGS</sequence>
<dbReference type="Proteomes" id="UP000218334">
    <property type="component" value="Unassembled WGS sequence"/>
</dbReference>
<accession>A0A2H3C8L8</accession>
<name>A0A2H3C8L8_9AGAR</name>
<organism evidence="1 2">
    <name type="scientific">Armillaria solidipes</name>
    <dbReference type="NCBI Taxonomy" id="1076256"/>
    <lineage>
        <taxon>Eukaryota</taxon>
        <taxon>Fungi</taxon>
        <taxon>Dikarya</taxon>
        <taxon>Basidiomycota</taxon>
        <taxon>Agaricomycotina</taxon>
        <taxon>Agaricomycetes</taxon>
        <taxon>Agaricomycetidae</taxon>
        <taxon>Agaricales</taxon>
        <taxon>Marasmiineae</taxon>
        <taxon>Physalacriaceae</taxon>
        <taxon>Armillaria</taxon>
    </lineage>
</organism>
<protein>
    <submittedName>
        <fullName evidence="1">Uncharacterized protein</fullName>
    </submittedName>
</protein>
<keyword evidence="2" id="KW-1185">Reference proteome</keyword>
<dbReference type="AlphaFoldDB" id="A0A2H3C8L8"/>
<evidence type="ECO:0000313" key="2">
    <source>
        <dbReference type="Proteomes" id="UP000218334"/>
    </source>
</evidence>
<gene>
    <name evidence="1" type="ORF">ARMSODRAFT_716698</name>
</gene>
<dbReference type="EMBL" id="KZ293421">
    <property type="protein sequence ID" value="PBK73127.1"/>
    <property type="molecule type" value="Genomic_DNA"/>
</dbReference>
<evidence type="ECO:0000313" key="1">
    <source>
        <dbReference type="EMBL" id="PBK73127.1"/>
    </source>
</evidence>